<dbReference type="GO" id="GO:0006212">
    <property type="term" value="P:uracil catabolic process"/>
    <property type="evidence" value="ECO:0007669"/>
    <property type="project" value="TreeGrafter"/>
</dbReference>
<evidence type="ECO:0000256" key="9">
    <source>
        <dbReference type="ARBA" id="ARBA00048792"/>
    </source>
</evidence>
<dbReference type="PANTHER" id="PTHR43073">
    <property type="entry name" value="DIHYDROPYRIMIDINE DEHYDROGENASE [NADP(+)]"/>
    <property type="match status" value="1"/>
</dbReference>
<dbReference type="SUPFAM" id="SSF54862">
    <property type="entry name" value="4Fe-4S ferredoxins"/>
    <property type="match status" value="1"/>
</dbReference>
<comment type="caution">
    <text evidence="14">The sequence shown here is derived from an EMBL/GenBank/DDBJ whole genome shotgun (WGS) entry which is preliminary data.</text>
</comment>
<keyword evidence="4" id="KW-0408">Iron</keyword>
<dbReference type="FunFam" id="3.20.20.70:FF:000027">
    <property type="entry name" value="Dihydropyrimidine dehydrogenase [NADP(+)]"/>
    <property type="match status" value="1"/>
</dbReference>
<dbReference type="EC" id="1.3.1.1" evidence="12"/>
<reference evidence="14" key="1">
    <citation type="journal article" date="2020" name="mSystems">
        <title>Genome- and Community-Level Interaction Insights into Carbon Utilization and Element Cycling Functions of Hydrothermarchaeota in Hydrothermal Sediment.</title>
        <authorList>
            <person name="Zhou Z."/>
            <person name="Liu Y."/>
            <person name="Xu W."/>
            <person name="Pan J."/>
            <person name="Luo Z.H."/>
            <person name="Li M."/>
        </authorList>
    </citation>
    <scope>NUCLEOTIDE SEQUENCE [LARGE SCALE GENOMIC DNA]</scope>
    <source>
        <strain evidence="14">SpSt-70</strain>
    </source>
</reference>
<dbReference type="InterPro" id="IPR013785">
    <property type="entry name" value="Aldolase_TIM"/>
</dbReference>
<dbReference type="GO" id="GO:0050661">
    <property type="term" value="F:NADP binding"/>
    <property type="evidence" value="ECO:0007669"/>
    <property type="project" value="TreeGrafter"/>
</dbReference>
<comment type="catalytic activity">
    <reaction evidence="9">
        <text>5,6-dihydrouracil + NAD(+) = uracil + NADH + H(+)</text>
        <dbReference type="Rhea" id="RHEA:20189"/>
        <dbReference type="ChEBI" id="CHEBI:15378"/>
        <dbReference type="ChEBI" id="CHEBI:15901"/>
        <dbReference type="ChEBI" id="CHEBI:17568"/>
        <dbReference type="ChEBI" id="CHEBI:57540"/>
        <dbReference type="ChEBI" id="CHEBI:57945"/>
        <dbReference type="EC" id="1.3.1.1"/>
    </reaction>
</comment>
<dbReference type="GO" id="GO:0051536">
    <property type="term" value="F:iron-sulfur cluster binding"/>
    <property type="evidence" value="ECO:0007669"/>
    <property type="project" value="UniProtKB-KW"/>
</dbReference>
<dbReference type="EMBL" id="DTDV01000006">
    <property type="protein sequence ID" value="HGK23194.1"/>
    <property type="molecule type" value="Genomic_DNA"/>
</dbReference>
<gene>
    <name evidence="14" type="ORF">ENU78_01910</name>
</gene>
<dbReference type="RefSeq" id="WP_012548399.1">
    <property type="nucleotide sequence ID" value="NZ_VTFL01000002.1"/>
</dbReference>
<evidence type="ECO:0000256" key="10">
    <source>
        <dbReference type="ARBA" id="ARBA00049578"/>
    </source>
</evidence>
<name>A0A7V4DWH6_DICTH</name>
<evidence type="ECO:0000256" key="12">
    <source>
        <dbReference type="ARBA" id="ARBA00049728"/>
    </source>
</evidence>
<comment type="similarity">
    <text evidence="1">Belongs to the dihydropyrimidine dehydrogenase family.</text>
</comment>
<protein>
    <recommendedName>
        <fullName evidence="12">dihydrouracil dehydrogenase (NAD(+))</fullName>
        <ecNumber evidence="12">1.3.1.1</ecNumber>
    </recommendedName>
    <alternativeName>
        <fullName evidence="7">Dihydrothymine dehydrogenase</fullName>
    </alternativeName>
    <alternativeName>
        <fullName evidence="6">Dihydrouracil dehydrogenase</fullName>
    </alternativeName>
</protein>
<evidence type="ECO:0000256" key="1">
    <source>
        <dbReference type="ARBA" id="ARBA00010804"/>
    </source>
</evidence>
<comment type="function">
    <text evidence="10">Involved in pyrimidine base degradation. Catalyzes physiologically the reduction of uracil to 5,6-dihydrouracil (DHU) by using NADH as a specific cosubstrate. It also catalyzes the reverse reaction and the reduction of thymine to 5,6-dihydrothymine (DHT).</text>
</comment>
<keyword evidence="3" id="KW-0560">Oxidoreductase</keyword>
<dbReference type="GO" id="GO:0002058">
    <property type="term" value="F:uracil binding"/>
    <property type="evidence" value="ECO:0007669"/>
    <property type="project" value="TreeGrafter"/>
</dbReference>
<comment type="subunit">
    <text evidence="11">Heterotetramer of 2 PreA and 2 PreT subunits.</text>
</comment>
<evidence type="ECO:0000256" key="7">
    <source>
        <dbReference type="ARBA" id="ARBA00032722"/>
    </source>
</evidence>
<dbReference type="PROSITE" id="PS00198">
    <property type="entry name" value="4FE4S_FER_1"/>
    <property type="match status" value="1"/>
</dbReference>
<dbReference type="Pfam" id="PF01180">
    <property type="entry name" value="DHO_dh"/>
    <property type="match status" value="1"/>
</dbReference>
<evidence type="ECO:0000256" key="6">
    <source>
        <dbReference type="ARBA" id="ARBA00030119"/>
    </source>
</evidence>
<dbReference type="PANTHER" id="PTHR43073:SF2">
    <property type="entry name" value="DIHYDROPYRIMIDINE DEHYDROGENASE [NADP(+)]"/>
    <property type="match status" value="1"/>
</dbReference>
<keyword evidence="2" id="KW-0479">Metal-binding</keyword>
<evidence type="ECO:0000256" key="8">
    <source>
        <dbReference type="ARBA" id="ARBA00047685"/>
    </source>
</evidence>
<comment type="catalytic activity">
    <reaction evidence="8">
        <text>5,6-dihydrothymine + NAD(+) = thymine + NADH + H(+)</text>
        <dbReference type="Rhea" id="RHEA:28791"/>
        <dbReference type="ChEBI" id="CHEBI:15378"/>
        <dbReference type="ChEBI" id="CHEBI:17821"/>
        <dbReference type="ChEBI" id="CHEBI:27468"/>
        <dbReference type="ChEBI" id="CHEBI:57540"/>
        <dbReference type="ChEBI" id="CHEBI:57945"/>
        <dbReference type="EC" id="1.3.1.1"/>
    </reaction>
</comment>
<dbReference type="InterPro" id="IPR005720">
    <property type="entry name" value="Dihydroorotate_DH_cat"/>
</dbReference>
<feature type="domain" description="4Fe-4S ferredoxin-type" evidence="13">
    <location>
        <begin position="353"/>
        <end position="382"/>
    </location>
</feature>
<evidence type="ECO:0000313" key="14">
    <source>
        <dbReference type="EMBL" id="HGK23194.1"/>
    </source>
</evidence>
<dbReference type="InterPro" id="IPR017900">
    <property type="entry name" value="4Fe4S_Fe_S_CS"/>
</dbReference>
<organism evidence="14">
    <name type="scientific">Dictyoglomus thermophilum</name>
    <dbReference type="NCBI Taxonomy" id="14"/>
    <lineage>
        <taxon>Bacteria</taxon>
        <taxon>Pseudomonadati</taxon>
        <taxon>Dictyoglomota</taxon>
        <taxon>Dictyoglomia</taxon>
        <taxon>Dictyoglomales</taxon>
        <taxon>Dictyoglomaceae</taxon>
        <taxon>Dictyoglomus</taxon>
    </lineage>
</organism>
<sequence length="390" mass="42841">MDLSVNYVGLKLRNPVIIASSGLTENLKNMKKCEENGAGALVVKSLFEEEVCRVSPTPRFEIINRSMGPLRSQTFYSFEQASPFGPEEYFKEINKALDVLSIPVIPSINCITDEGWLKYSKMAEEAGAPALELNVSCPHASISFRGQDVDDTILHVARLVRDNVKIPIIVKLPMQLSSPLAVAKALENIGIDGVVMFNRLTGLDIDLETEKPILHGGYAGHGGPWAFNYVLRWISTSRPHLKLSIAGSGGVGSGDDVAKYILTGADVVQICSIVYLMGYEIIPRIIDGLKRFMEKKGYNTLSEFRGKVSGRVILGNNEIDRRHLYEAYINPDLCTSCGICKKVCIYDAPVEKEGKYIITDLCDGCGLCVKLCPVRAISMVFVGGRENAKN</sequence>
<dbReference type="GO" id="GO:0005737">
    <property type="term" value="C:cytoplasm"/>
    <property type="evidence" value="ECO:0007669"/>
    <property type="project" value="InterPro"/>
</dbReference>
<feature type="domain" description="4Fe-4S ferredoxin-type" evidence="13">
    <location>
        <begin position="325"/>
        <end position="348"/>
    </location>
</feature>
<dbReference type="InterPro" id="IPR017896">
    <property type="entry name" value="4Fe4S_Fe-S-bd"/>
</dbReference>
<evidence type="ECO:0000256" key="5">
    <source>
        <dbReference type="ARBA" id="ARBA00023014"/>
    </source>
</evidence>
<dbReference type="Pfam" id="PF00037">
    <property type="entry name" value="Fer4"/>
    <property type="match status" value="2"/>
</dbReference>
<dbReference type="GO" id="GO:0046872">
    <property type="term" value="F:metal ion binding"/>
    <property type="evidence" value="ECO:0007669"/>
    <property type="project" value="UniProtKB-KW"/>
</dbReference>
<evidence type="ECO:0000256" key="11">
    <source>
        <dbReference type="ARBA" id="ARBA00049714"/>
    </source>
</evidence>
<dbReference type="Gene3D" id="3.20.20.70">
    <property type="entry name" value="Aldolase class I"/>
    <property type="match status" value="1"/>
</dbReference>
<accession>A0A7V4DWH6</accession>
<evidence type="ECO:0000256" key="3">
    <source>
        <dbReference type="ARBA" id="ARBA00023002"/>
    </source>
</evidence>
<proteinExistence type="inferred from homology"/>
<evidence type="ECO:0000256" key="4">
    <source>
        <dbReference type="ARBA" id="ARBA00023004"/>
    </source>
</evidence>
<evidence type="ECO:0000256" key="2">
    <source>
        <dbReference type="ARBA" id="ARBA00022723"/>
    </source>
</evidence>
<evidence type="ECO:0000259" key="13">
    <source>
        <dbReference type="PROSITE" id="PS51379"/>
    </source>
</evidence>
<dbReference type="GO" id="GO:0006210">
    <property type="term" value="P:thymine catabolic process"/>
    <property type="evidence" value="ECO:0007669"/>
    <property type="project" value="TreeGrafter"/>
</dbReference>
<dbReference type="GO" id="GO:0004159">
    <property type="term" value="F:dihydropyrimidine dehydrogenase (NAD+) activity"/>
    <property type="evidence" value="ECO:0007669"/>
    <property type="project" value="UniProtKB-EC"/>
</dbReference>
<dbReference type="Gene3D" id="3.30.70.20">
    <property type="match status" value="1"/>
</dbReference>
<keyword evidence="5" id="KW-0411">Iron-sulfur</keyword>
<dbReference type="AlphaFoldDB" id="A0A7V4DWH6"/>
<dbReference type="SUPFAM" id="SSF51395">
    <property type="entry name" value="FMN-linked oxidoreductases"/>
    <property type="match status" value="1"/>
</dbReference>
<dbReference type="PROSITE" id="PS51379">
    <property type="entry name" value="4FE4S_FER_2"/>
    <property type="match status" value="2"/>
</dbReference>
<dbReference type="OMA" id="VMHSLFE"/>